<gene>
    <name evidence="1" type="ORF">LTS18_000145</name>
</gene>
<keyword evidence="2" id="KW-1185">Reference proteome</keyword>
<comment type="caution">
    <text evidence="1">The sequence shown here is derived from an EMBL/GenBank/DDBJ whole genome shotgun (WGS) entry which is preliminary data.</text>
</comment>
<proteinExistence type="predicted"/>
<evidence type="ECO:0000313" key="1">
    <source>
        <dbReference type="EMBL" id="KAK3070077.1"/>
    </source>
</evidence>
<evidence type="ECO:0000313" key="2">
    <source>
        <dbReference type="Proteomes" id="UP001186974"/>
    </source>
</evidence>
<organism evidence="1 2">
    <name type="scientific">Coniosporium uncinatum</name>
    <dbReference type="NCBI Taxonomy" id="93489"/>
    <lineage>
        <taxon>Eukaryota</taxon>
        <taxon>Fungi</taxon>
        <taxon>Dikarya</taxon>
        <taxon>Ascomycota</taxon>
        <taxon>Pezizomycotina</taxon>
        <taxon>Dothideomycetes</taxon>
        <taxon>Dothideomycetes incertae sedis</taxon>
        <taxon>Coniosporium</taxon>
    </lineage>
</organism>
<dbReference type="Proteomes" id="UP001186974">
    <property type="component" value="Unassembled WGS sequence"/>
</dbReference>
<name>A0ACC3DG85_9PEZI</name>
<protein>
    <submittedName>
        <fullName evidence="1">Uncharacterized protein</fullName>
    </submittedName>
</protein>
<reference evidence="1" key="1">
    <citation type="submission" date="2024-09" db="EMBL/GenBank/DDBJ databases">
        <title>Black Yeasts Isolated from many extreme environments.</title>
        <authorList>
            <person name="Coleine C."/>
            <person name="Stajich J.E."/>
            <person name="Selbmann L."/>
        </authorList>
    </citation>
    <scope>NUCLEOTIDE SEQUENCE</scope>
    <source>
        <strain evidence="1">CCFEE 5737</strain>
    </source>
</reference>
<accession>A0ACC3DG85</accession>
<sequence>MEVNFDLGKPFKPYEQLMGVMPAASNHTIPEVFRPLMTDEDSDIVSFYPEDFDIDLNGKKFSWQGVALLPFIDEKRLLAAMGTKYPLLTADEVARNERGREALIFSTKHPLYEDVSLNFYSKKQGVPKFNLSGRSSEGLFGKVEKNEDYIPGMSLQSPLAATSLPEVDDDQSISVHYEMPQSSTVHKSMILPGVVFNQPALDEADIQTIRSKAGKTGRSYGGAPIRQDRNGGYGSGRGAPINYGNPFAAHLKPGFIPPPGDAPQGWVPPPPHLTGPGGPPPPPQMMSSGNYWNGSGYTQQGSQSWGYRGPPPPQQQQRNDNYRGGGGGGGRGGGRGNGNRYNGGGGGGRNYDRY</sequence>
<dbReference type="EMBL" id="JAWDJW010005014">
    <property type="protein sequence ID" value="KAK3070077.1"/>
    <property type="molecule type" value="Genomic_DNA"/>
</dbReference>